<dbReference type="Proteomes" id="UP001279734">
    <property type="component" value="Unassembled WGS sequence"/>
</dbReference>
<evidence type="ECO:0000256" key="5">
    <source>
        <dbReference type="SAM" id="Phobius"/>
    </source>
</evidence>
<sequence>MEAAHKVNFSSPRSFETTLKSDLKETFFPDDPFKNLRNQPPLRRAKSIIEYFVPIFEWLPRYNFRLLRYDLLAGVTIASLAIPQGISYANLAKIPPIIGLYSSFVPAIVYTVFGSSKNLAVGTVAACSLLLSETIGERVNSSENPTLYLQLIFTATFFTGIFQTALGLLRLGILVNLLSHSTITGFMGGTATIIILQQLKGFFGLTHFTHKTDVISVIHTILANRTEWRWQPAVVGIIFLAFLLFAKNLKKKNSRLFWVSAIAPLATVIVGGVFAYFSHAEKHGIQVVGHLNKGINPLSIHALNFESRYISAPIKAAVLTGILALAEGIAIGRSFGIMKNQQVDGNKEMIAFGLMNVVGSFTSCYLTTGPFSKTAVNVNAGCKTQMSNLVMAVCMMLTLVLLAPLFSYTPLVALSAIITAAMLGLIDYDKAYELYKVDKYDFFICMVAFFGVAFISMDVGLALSIGLAIVRSLLYAARPDSSKLGHLPSSQLYRDTKQYPVSTTAPGVLILQLGSPIFFSGSTYFRERIMRWIRDEEAIKDAPPVEHLVLDLGSVTAIDMTGIETLFEIKRMMDARGIKLSLVNPRARVVEKMIASDFVDAIGHDSFFLGIADAVQACRFRLHGSSNNELDRSDVV</sequence>
<feature type="transmembrane region" description="Helical" evidence="5">
    <location>
        <begin position="389"/>
        <end position="406"/>
    </location>
</feature>
<dbReference type="Gene3D" id="3.30.750.24">
    <property type="entry name" value="STAS domain"/>
    <property type="match status" value="1"/>
</dbReference>
<proteinExistence type="predicted"/>
<evidence type="ECO:0000313" key="7">
    <source>
        <dbReference type="EMBL" id="GMH18925.1"/>
    </source>
</evidence>
<reference evidence="7" key="1">
    <citation type="submission" date="2023-05" db="EMBL/GenBank/DDBJ databases">
        <title>Nepenthes gracilis genome sequencing.</title>
        <authorList>
            <person name="Fukushima K."/>
        </authorList>
    </citation>
    <scope>NUCLEOTIDE SEQUENCE</scope>
    <source>
        <strain evidence="7">SING2019-196</strain>
    </source>
</reference>
<dbReference type="InterPro" id="IPR018045">
    <property type="entry name" value="S04_transporter_CS"/>
</dbReference>
<dbReference type="InterPro" id="IPR002645">
    <property type="entry name" value="STAS_dom"/>
</dbReference>
<dbReference type="EMBL" id="BSYO01000020">
    <property type="protein sequence ID" value="GMH18925.1"/>
    <property type="molecule type" value="Genomic_DNA"/>
</dbReference>
<dbReference type="InterPro" id="IPR011547">
    <property type="entry name" value="SLC26A/SulP_dom"/>
</dbReference>
<feature type="transmembrane region" description="Helical" evidence="5">
    <location>
        <begin position="440"/>
        <end position="470"/>
    </location>
</feature>
<comment type="subcellular location">
    <subcellularLocation>
        <location evidence="1">Membrane</location>
        <topology evidence="1">Multi-pass membrane protein</topology>
    </subcellularLocation>
</comment>
<dbReference type="AlphaFoldDB" id="A0AAD3SXG2"/>
<dbReference type="InterPro" id="IPR001902">
    <property type="entry name" value="SLC26A/SulP_fam"/>
</dbReference>
<evidence type="ECO:0000256" key="2">
    <source>
        <dbReference type="ARBA" id="ARBA00022692"/>
    </source>
</evidence>
<keyword evidence="2 5" id="KW-0812">Transmembrane</keyword>
<feature type="transmembrane region" description="Helical" evidence="5">
    <location>
        <begin position="349"/>
        <end position="368"/>
    </location>
</feature>
<dbReference type="PROSITE" id="PS01130">
    <property type="entry name" value="SLC26A"/>
    <property type="match status" value="1"/>
</dbReference>
<evidence type="ECO:0000256" key="4">
    <source>
        <dbReference type="ARBA" id="ARBA00023136"/>
    </source>
</evidence>
<feature type="transmembrane region" description="Helical" evidence="5">
    <location>
        <begin position="505"/>
        <end position="525"/>
    </location>
</feature>
<dbReference type="Pfam" id="PF00916">
    <property type="entry name" value="Sulfate_transp"/>
    <property type="match status" value="1"/>
</dbReference>
<evidence type="ECO:0000256" key="3">
    <source>
        <dbReference type="ARBA" id="ARBA00022989"/>
    </source>
</evidence>
<feature type="domain" description="STAS" evidence="6">
    <location>
        <begin position="498"/>
        <end position="618"/>
    </location>
</feature>
<name>A0AAD3SXG2_NEPGR</name>
<keyword evidence="4 5" id="KW-0472">Membrane</keyword>
<dbReference type="PROSITE" id="PS50801">
    <property type="entry name" value="STAS"/>
    <property type="match status" value="1"/>
</dbReference>
<comment type="caution">
    <text evidence="7">The sequence shown here is derived from an EMBL/GenBank/DDBJ whole genome shotgun (WGS) entry which is preliminary data.</text>
</comment>
<evidence type="ECO:0000256" key="1">
    <source>
        <dbReference type="ARBA" id="ARBA00004141"/>
    </source>
</evidence>
<protein>
    <recommendedName>
        <fullName evidence="6">STAS domain-containing protein</fullName>
    </recommendedName>
</protein>
<evidence type="ECO:0000259" key="6">
    <source>
        <dbReference type="PROSITE" id="PS50801"/>
    </source>
</evidence>
<evidence type="ECO:0000313" key="8">
    <source>
        <dbReference type="Proteomes" id="UP001279734"/>
    </source>
</evidence>
<keyword evidence="8" id="KW-1185">Reference proteome</keyword>
<dbReference type="InterPro" id="IPR036513">
    <property type="entry name" value="STAS_dom_sf"/>
</dbReference>
<keyword evidence="3 5" id="KW-1133">Transmembrane helix</keyword>
<dbReference type="PANTHER" id="PTHR11814">
    <property type="entry name" value="SULFATE TRANSPORTER"/>
    <property type="match status" value="1"/>
</dbReference>
<organism evidence="7 8">
    <name type="scientific">Nepenthes gracilis</name>
    <name type="common">Slender pitcher plant</name>
    <dbReference type="NCBI Taxonomy" id="150966"/>
    <lineage>
        <taxon>Eukaryota</taxon>
        <taxon>Viridiplantae</taxon>
        <taxon>Streptophyta</taxon>
        <taxon>Embryophyta</taxon>
        <taxon>Tracheophyta</taxon>
        <taxon>Spermatophyta</taxon>
        <taxon>Magnoliopsida</taxon>
        <taxon>eudicotyledons</taxon>
        <taxon>Gunneridae</taxon>
        <taxon>Pentapetalae</taxon>
        <taxon>Caryophyllales</taxon>
        <taxon>Nepenthaceae</taxon>
        <taxon>Nepenthes</taxon>
    </lineage>
</organism>
<feature type="transmembrane region" description="Helical" evidence="5">
    <location>
        <begin position="256"/>
        <end position="277"/>
    </location>
</feature>
<feature type="transmembrane region" description="Helical" evidence="5">
    <location>
        <begin position="173"/>
        <end position="196"/>
    </location>
</feature>
<dbReference type="NCBIfam" id="TIGR00815">
    <property type="entry name" value="sulP"/>
    <property type="match status" value="1"/>
</dbReference>
<accession>A0AAD3SXG2</accession>
<feature type="transmembrane region" description="Helical" evidence="5">
    <location>
        <begin position="230"/>
        <end position="249"/>
    </location>
</feature>
<dbReference type="SUPFAM" id="SSF52091">
    <property type="entry name" value="SpoIIaa-like"/>
    <property type="match status" value="1"/>
</dbReference>
<feature type="transmembrane region" description="Helical" evidence="5">
    <location>
        <begin position="94"/>
        <end position="112"/>
    </location>
</feature>
<dbReference type="Pfam" id="PF01740">
    <property type="entry name" value="STAS"/>
    <property type="match status" value="1"/>
</dbReference>
<dbReference type="GO" id="GO:0016020">
    <property type="term" value="C:membrane"/>
    <property type="evidence" value="ECO:0007669"/>
    <property type="project" value="UniProtKB-SubCell"/>
</dbReference>
<gene>
    <name evidence="7" type="ORF">Nepgr_020766</name>
</gene>
<dbReference type="CDD" id="cd07042">
    <property type="entry name" value="STAS_SulP_like_sulfate_transporter"/>
    <property type="match status" value="1"/>
</dbReference>
<dbReference type="GO" id="GO:0008271">
    <property type="term" value="F:secondary active sulfate transmembrane transporter activity"/>
    <property type="evidence" value="ECO:0007669"/>
    <property type="project" value="InterPro"/>
</dbReference>
<feature type="transmembrane region" description="Helical" evidence="5">
    <location>
        <begin position="147"/>
        <end position="166"/>
    </location>
</feature>